<evidence type="ECO:0000313" key="2">
    <source>
        <dbReference type="Proteomes" id="UP000039865"/>
    </source>
</evidence>
<organism evidence="1 2">
    <name type="scientific">Stylonychia lemnae</name>
    <name type="common">Ciliate</name>
    <dbReference type="NCBI Taxonomy" id="5949"/>
    <lineage>
        <taxon>Eukaryota</taxon>
        <taxon>Sar</taxon>
        <taxon>Alveolata</taxon>
        <taxon>Ciliophora</taxon>
        <taxon>Intramacronucleata</taxon>
        <taxon>Spirotrichea</taxon>
        <taxon>Stichotrichia</taxon>
        <taxon>Sporadotrichida</taxon>
        <taxon>Oxytrichidae</taxon>
        <taxon>Stylonychinae</taxon>
        <taxon>Stylonychia</taxon>
    </lineage>
</organism>
<dbReference type="EMBL" id="CCKQ01010241">
    <property type="protein sequence ID" value="CDW81746.1"/>
    <property type="molecule type" value="Genomic_DNA"/>
</dbReference>
<dbReference type="InParanoid" id="A0A078AII1"/>
<dbReference type="Proteomes" id="UP000039865">
    <property type="component" value="Unassembled WGS sequence"/>
</dbReference>
<accession>A0A078AII1</accession>
<protein>
    <submittedName>
        <fullName evidence="1">Uncharacterized protein</fullName>
    </submittedName>
</protein>
<keyword evidence="2" id="KW-1185">Reference proteome</keyword>
<sequence length="100" mass="11761">MNIFNLDITLKEKLHYILNTNIASIMKNKALNAFSTQQGKYLSLINSESRAITNQHKDLAIDILIEFVRKKLTKKTDSKPKYVHVRKFVQLYLHMKNQKQ</sequence>
<dbReference type="AlphaFoldDB" id="A0A078AII1"/>
<evidence type="ECO:0000313" key="1">
    <source>
        <dbReference type="EMBL" id="CDW81746.1"/>
    </source>
</evidence>
<name>A0A078AII1_STYLE</name>
<gene>
    <name evidence="1" type="primary">Contig12839.g13699</name>
    <name evidence="1" type="ORF">STYLEM_10770</name>
</gene>
<reference evidence="1 2" key="1">
    <citation type="submission" date="2014-06" db="EMBL/GenBank/DDBJ databases">
        <authorList>
            <person name="Swart Estienne"/>
        </authorList>
    </citation>
    <scope>NUCLEOTIDE SEQUENCE [LARGE SCALE GENOMIC DNA]</scope>
    <source>
        <strain evidence="1 2">130c</strain>
    </source>
</reference>
<proteinExistence type="predicted"/>